<accession>A0AA39VY71</accession>
<organism evidence="1 2">
    <name type="scientific">Acer saccharum</name>
    <name type="common">Sugar maple</name>
    <dbReference type="NCBI Taxonomy" id="4024"/>
    <lineage>
        <taxon>Eukaryota</taxon>
        <taxon>Viridiplantae</taxon>
        <taxon>Streptophyta</taxon>
        <taxon>Embryophyta</taxon>
        <taxon>Tracheophyta</taxon>
        <taxon>Spermatophyta</taxon>
        <taxon>Magnoliopsida</taxon>
        <taxon>eudicotyledons</taxon>
        <taxon>Gunneridae</taxon>
        <taxon>Pentapetalae</taxon>
        <taxon>rosids</taxon>
        <taxon>malvids</taxon>
        <taxon>Sapindales</taxon>
        <taxon>Sapindaceae</taxon>
        <taxon>Hippocastanoideae</taxon>
        <taxon>Acereae</taxon>
        <taxon>Acer</taxon>
    </lineage>
</organism>
<dbReference type="PANTHER" id="PTHR37610:SF40">
    <property type="entry name" value="OS01G0909600 PROTEIN"/>
    <property type="match status" value="1"/>
</dbReference>
<proteinExistence type="predicted"/>
<comment type="caution">
    <text evidence="1">The sequence shown here is derived from an EMBL/GenBank/DDBJ whole genome shotgun (WGS) entry which is preliminary data.</text>
</comment>
<dbReference type="AlphaFoldDB" id="A0AA39VY71"/>
<dbReference type="PANTHER" id="PTHR37610">
    <property type="entry name" value="CCHC-TYPE DOMAIN-CONTAINING PROTEIN"/>
    <property type="match status" value="1"/>
</dbReference>
<name>A0AA39VY71_ACESA</name>
<sequence length="112" mass="12828">MSSNNYEVSKPINVELDGSNYIFWSQCMEDYLNGRGLWEIVDGSETQPADTDVRKLKEWKMNNSKIVSWIRSTCKTSVALSIGKATSAKSVWDKLKSTYLQTDFARAYQLEM</sequence>
<dbReference type="Pfam" id="PF14223">
    <property type="entry name" value="Retrotran_gag_2"/>
    <property type="match status" value="1"/>
</dbReference>
<gene>
    <name evidence="1" type="ORF">LWI29_018003</name>
</gene>
<evidence type="ECO:0000313" key="2">
    <source>
        <dbReference type="Proteomes" id="UP001168877"/>
    </source>
</evidence>
<dbReference type="EMBL" id="JAUESC010000004">
    <property type="protein sequence ID" value="KAK0596680.1"/>
    <property type="molecule type" value="Genomic_DNA"/>
</dbReference>
<evidence type="ECO:0000313" key="1">
    <source>
        <dbReference type="EMBL" id="KAK0596680.1"/>
    </source>
</evidence>
<protein>
    <recommendedName>
        <fullName evidence="3">DUF4219 domain-containing protein</fullName>
    </recommendedName>
</protein>
<keyword evidence="2" id="KW-1185">Reference proteome</keyword>
<dbReference type="Proteomes" id="UP001168877">
    <property type="component" value="Unassembled WGS sequence"/>
</dbReference>
<reference evidence="1" key="2">
    <citation type="submission" date="2023-06" db="EMBL/GenBank/DDBJ databases">
        <authorList>
            <person name="Swenson N.G."/>
            <person name="Wegrzyn J.L."/>
            <person name="Mcevoy S.L."/>
        </authorList>
    </citation>
    <scope>NUCLEOTIDE SEQUENCE</scope>
    <source>
        <strain evidence="1">NS2018</strain>
        <tissue evidence="1">Leaf</tissue>
    </source>
</reference>
<evidence type="ECO:0008006" key="3">
    <source>
        <dbReference type="Google" id="ProtNLM"/>
    </source>
</evidence>
<reference evidence="1" key="1">
    <citation type="journal article" date="2022" name="Plant J.">
        <title>Strategies of tolerance reflected in two North American maple genomes.</title>
        <authorList>
            <person name="McEvoy S.L."/>
            <person name="Sezen U.U."/>
            <person name="Trouern-Trend A."/>
            <person name="McMahon S.M."/>
            <person name="Schaberg P.G."/>
            <person name="Yang J."/>
            <person name="Wegrzyn J.L."/>
            <person name="Swenson N.G."/>
        </authorList>
    </citation>
    <scope>NUCLEOTIDE SEQUENCE</scope>
    <source>
        <strain evidence="1">NS2018</strain>
    </source>
</reference>